<dbReference type="Pfam" id="PF09952">
    <property type="entry name" value="AbiEi_2"/>
    <property type="match status" value="1"/>
</dbReference>
<organism evidence="1 2">
    <name type="scientific">Hymenobacter jeollabukensis</name>
    <dbReference type="NCBI Taxonomy" id="2025313"/>
    <lineage>
        <taxon>Bacteria</taxon>
        <taxon>Pseudomonadati</taxon>
        <taxon>Bacteroidota</taxon>
        <taxon>Cytophagia</taxon>
        <taxon>Cytophagales</taxon>
        <taxon>Hymenobacteraceae</taxon>
        <taxon>Hymenobacter</taxon>
    </lineage>
</organism>
<evidence type="ECO:0000313" key="1">
    <source>
        <dbReference type="EMBL" id="TLM87308.1"/>
    </source>
</evidence>
<evidence type="ECO:0000313" key="2">
    <source>
        <dbReference type="Proteomes" id="UP000305517"/>
    </source>
</evidence>
<dbReference type="EMBL" id="VAJM01000024">
    <property type="protein sequence ID" value="TLM87308.1"/>
    <property type="molecule type" value="Genomic_DNA"/>
</dbReference>
<dbReference type="InterPro" id="IPR019238">
    <property type="entry name" value="AbiEi_2"/>
</dbReference>
<sequence>MNTNEEEELLTLACRAFETCTKLNAHLLPVAEERIHPSARRQYQPDGYLRIGPQGHLFLAEAKTRLQPGTIGQLRSINDQAGELVVLVVPYVSSQQGEKLRQHDIQYLDTAGNAYLHAADRSFFVLVSGQRQPLAEPPTQHRAFQPAGVQLLYHLLSTPVLLQASYRAMAEQAQVALGSVSILLRSLQQLGLLREEAGRRRWTDPAQVLRRWVDAYGEVVRPRLTAQRYRWLDPGVARQGWQDLPLGPDTLWGGEPAAHLLLDGYLLPEYFTLYTTASRAEVMQRLRLVPDAHGKVEVLRPMDTIFHPDRPQPQAVHPLLAYADLIITTDPRNREVAHLLYEQYLPYLT</sequence>
<dbReference type="OrthoDB" id="593981at2"/>
<proteinExistence type="predicted"/>
<accession>A0A5R8WH50</accession>
<dbReference type="AlphaFoldDB" id="A0A5R8WH50"/>
<protein>
    <submittedName>
        <fullName evidence="1">Uncharacterized protein</fullName>
    </submittedName>
</protein>
<name>A0A5R8WH50_9BACT</name>
<gene>
    <name evidence="1" type="ORF">FDY95_26155</name>
</gene>
<keyword evidence="2" id="KW-1185">Reference proteome</keyword>
<reference evidence="1 2" key="1">
    <citation type="submission" date="2019-05" db="EMBL/GenBank/DDBJ databases">
        <title>Hymenobacter edaphi sp. nov., isolated from abandoned arsenic-contaminated farmland soil.</title>
        <authorList>
            <person name="Nie L."/>
        </authorList>
    </citation>
    <scope>NUCLEOTIDE SEQUENCE [LARGE SCALE GENOMIC DNA]</scope>
    <source>
        <strain evidence="1 2">1-3-3-8</strain>
    </source>
</reference>
<dbReference type="Proteomes" id="UP000305517">
    <property type="component" value="Unassembled WGS sequence"/>
</dbReference>
<comment type="caution">
    <text evidence="1">The sequence shown here is derived from an EMBL/GenBank/DDBJ whole genome shotgun (WGS) entry which is preliminary data.</text>
</comment>